<evidence type="ECO:0008006" key="4">
    <source>
        <dbReference type="Google" id="ProtNLM"/>
    </source>
</evidence>
<feature type="transmembrane region" description="Helical" evidence="1">
    <location>
        <begin position="27"/>
        <end position="44"/>
    </location>
</feature>
<sequence>MGTMYEPIEVWTKTINEWIQLNIDPRLLARTLGAAMILFALLRSKVLQKVFGWKPFVYLGQISFSLYLIHFTFLNTYSAFLFSKVIHHISYNLAYAITFMASMVPLFILSHYYMKYIDQGAIKLARKVEKKMSSNQVETNNSAGHDSSELTA</sequence>
<keyword evidence="1" id="KW-0472">Membrane</keyword>
<dbReference type="STRING" id="670482.SAMN04488542_11280"/>
<keyword evidence="1" id="KW-0812">Transmembrane</keyword>
<evidence type="ECO:0000256" key="1">
    <source>
        <dbReference type="SAM" id="Phobius"/>
    </source>
</evidence>
<keyword evidence="3" id="KW-1185">Reference proteome</keyword>
<name>A0A1G7LVN1_9BACL</name>
<gene>
    <name evidence="2" type="ORF">SAMN04488542_11280</name>
</gene>
<keyword evidence="1" id="KW-1133">Transmembrane helix</keyword>
<protein>
    <recommendedName>
        <fullName evidence="4">Acyltransferase family protein</fullName>
    </recommendedName>
</protein>
<feature type="transmembrane region" description="Helical" evidence="1">
    <location>
        <begin position="56"/>
        <end position="73"/>
    </location>
</feature>
<evidence type="ECO:0000313" key="3">
    <source>
        <dbReference type="Proteomes" id="UP000198972"/>
    </source>
</evidence>
<feature type="transmembrane region" description="Helical" evidence="1">
    <location>
        <begin position="93"/>
        <end position="114"/>
    </location>
</feature>
<dbReference type="Proteomes" id="UP000198972">
    <property type="component" value="Unassembled WGS sequence"/>
</dbReference>
<dbReference type="AlphaFoldDB" id="A0A1G7LVN1"/>
<reference evidence="2 3" key="1">
    <citation type="submission" date="2016-10" db="EMBL/GenBank/DDBJ databases">
        <authorList>
            <person name="de Groot N.N."/>
        </authorList>
    </citation>
    <scope>NUCLEOTIDE SEQUENCE [LARGE SCALE GENOMIC DNA]</scope>
    <source>
        <strain evidence="2 3">DSM 28129</strain>
    </source>
</reference>
<accession>A0A1G7LVN1</accession>
<dbReference type="EMBL" id="FNBG01000012">
    <property type="protein sequence ID" value="SDF53471.1"/>
    <property type="molecule type" value="Genomic_DNA"/>
</dbReference>
<organism evidence="2 3">
    <name type="scientific">Fontibacillus panacisegetis</name>
    <dbReference type="NCBI Taxonomy" id="670482"/>
    <lineage>
        <taxon>Bacteria</taxon>
        <taxon>Bacillati</taxon>
        <taxon>Bacillota</taxon>
        <taxon>Bacilli</taxon>
        <taxon>Bacillales</taxon>
        <taxon>Paenibacillaceae</taxon>
        <taxon>Fontibacillus</taxon>
    </lineage>
</organism>
<evidence type="ECO:0000313" key="2">
    <source>
        <dbReference type="EMBL" id="SDF53471.1"/>
    </source>
</evidence>
<proteinExistence type="predicted"/>